<protein>
    <submittedName>
        <fullName evidence="4">Auxin-responsive protein</fullName>
    </submittedName>
</protein>
<reference evidence="4" key="1">
    <citation type="submission" date="2017-02" db="UniProtKB">
        <authorList>
            <consortium name="WormBaseParasite"/>
        </authorList>
    </citation>
    <scope>IDENTIFICATION</scope>
</reference>
<evidence type="ECO:0000313" key="3">
    <source>
        <dbReference type="Proteomes" id="UP000280834"/>
    </source>
</evidence>
<reference evidence="2 3" key="2">
    <citation type="submission" date="2018-11" db="EMBL/GenBank/DDBJ databases">
        <authorList>
            <consortium name="Pathogen Informatics"/>
        </authorList>
    </citation>
    <scope>NUCLEOTIDE SEQUENCE [LARGE SCALE GENOMIC DNA]</scope>
</reference>
<dbReference type="EMBL" id="UZAG01002324">
    <property type="protein sequence ID" value="VDO13230.1"/>
    <property type="molecule type" value="Genomic_DNA"/>
</dbReference>
<sequence length="86" mass="9528">MSQLISSSTRMPMQSGKDVSLPGPSTSASSVDAKLSVPSLRGVLYSSSISWNYYYHLIKNKVRNKYKIQLTDGEGEIGTMIRNKEI</sequence>
<dbReference type="STRING" id="42155.A0A0R3QAQ6"/>
<organism evidence="4">
    <name type="scientific">Brugia timori</name>
    <dbReference type="NCBI Taxonomy" id="42155"/>
    <lineage>
        <taxon>Eukaryota</taxon>
        <taxon>Metazoa</taxon>
        <taxon>Ecdysozoa</taxon>
        <taxon>Nematoda</taxon>
        <taxon>Chromadorea</taxon>
        <taxon>Rhabditida</taxon>
        <taxon>Spirurina</taxon>
        <taxon>Spiruromorpha</taxon>
        <taxon>Filarioidea</taxon>
        <taxon>Onchocercidae</taxon>
        <taxon>Brugia</taxon>
    </lineage>
</organism>
<evidence type="ECO:0000256" key="1">
    <source>
        <dbReference type="SAM" id="MobiDB-lite"/>
    </source>
</evidence>
<evidence type="ECO:0000313" key="2">
    <source>
        <dbReference type="EMBL" id="VDO13230.1"/>
    </source>
</evidence>
<dbReference type="WBParaSite" id="BTMF_0000342501-mRNA-1">
    <property type="protein sequence ID" value="BTMF_0000342501-mRNA-1"/>
    <property type="gene ID" value="BTMF_0000342501"/>
</dbReference>
<evidence type="ECO:0000313" key="4">
    <source>
        <dbReference type="WBParaSite" id="BTMF_0000342501-mRNA-1"/>
    </source>
</evidence>
<keyword evidence="3" id="KW-1185">Reference proteome</keyword>
<feature type="region of interest" description="Disordered" evidence="1">
    <location>
        <begin position="1"/>
        <end position="31"/>
    </location>
</feature>
<name>A0A0R3QAQ6_9BILA</name>
<dbReference type="Proteomes" id="UP000280834">
    <property type="component" value="Unassembled WGS sequence"/>
</dbReference>
<feature type="compositionally biased region" description="Polar residues" evidence="1">
    <location>
        <begin position="1"/>
        <end position="12"/>
    </location>
</feature>
<proteinExistence type="predicted"/>
<accession>A0A0R3QAQ6</accession>
<gene>
    <name evidence="2" type="ORF">BTMF_LOCUS2739</name>
</gene>
<dbReference type="AlphaFoldDB" id="A0A0R3QAQ6"/>